<evidence type="ECO:0000256" key="5">
    <source>
        <dbReference type="ARBA" id="ARBA00023136"/>
    </source>
</evidence>
<dbReference type="PANTHER" id="PTHR35093">
    <property type="entry name" value="OUTER MEMBRANE PROTEIN NMB0088-RELATED"/>
    <property type="match status" value="1"/>
</dbReference>
<comment type="subcellular location">
    <subcellularLocation>
        <location evidence="1">Cell outer membrane</location>
        <topology evidence="1">Multi-pass membrane protein</topology>
    </subcellularLocation>
</comment>
<dbReference type="GO" id="GO:0015483">
    <property type="term" value="F:long-chain fatty acid transporting porin activity"/>
    <property type="evidence" value="ECO:0007669"/>
    <property type="project" value="TreeGrafter"/>
</dbReference>
<gene>
    <name evidence="7" type="ORF">GALL_320550</name>
</gene>
<comment type="caution">
    <text evidence="7">The sequence shown here is derived from an EMBL/GenBank/DDBJ whole genome shotgun (WGS) entry which is preliminary data.</text>
</comment>
<dbReference type="PANTHER" id="PTHR35093:SF8">
    <property type="entry name" value="OUTER MEMBRANE PROTEIN NMB0088-RELATED"/>
    <property type="match status" value="1"/>
</dbReference>
<keyword evidence="5" id="KW-0472">Membrane</keyword>
<keyword evidence="6" id="KW-0998">Cell outer membrane</keyword>
<keyword evidence="4" id="KW-0732">Signal</keyword>
<dbReference type="GO" id="GO:0009279">
    <property type="term" value="C:cell outer membrane"/>
    <property type="evidence" value="ECO:0007669"/>
    <property type="project" value="UniProtKB-SubCell"/>
</dbReference>
<sequence length="422" mass="44247">MNIRILIPASLIAAAFSTGAFATDGYFSTGYGVKSQGMGGVGIALPQDALAAATNPAGMALIGDRTDIGLTWFRPEREATLSNTAGGFSNGTFQGNVRDNFYIPEAGFNKMLTPDLALGVSVYGNGGMDSAYKGGIPLLNNSNGKTSGLDYIQLFVAPTVAWKVTPNQTIGASVILGYQRFKATGLEGFKGISVAPGNLTGVGADDAYGIGLHLGWIGNINDRISLGATLQSKTYFQNFDKYRGLFAGGGNMDAPATLGAGIAVKATPQLTIAADVQRIFYSDVNSIGNSISLWNGLFSPSGNLGSSSGPSFGWRDVNVYKLGASYNLNAAWTLRVGYNHTDQPVRGSEALFNILAPAVVQDHLTLGGTYVLPNKSELSFNYVHAFGNTVTGQNAIPAQFGGGNVNLKMYQDSVGIAYGWHL</sequence>
<name>A0A1J5QRS8_9ZZZZ</name>
<dbReference type="Gene3D" id="2.40.160.60">
    <property type="entry name" value="Outer membrane protein transport protein (OMPP1/FadL/TodX)"/>
    <property type="match status" value="1"/>
</dbReference>
<dbReference type="AlphaFoldDB" id="A0A1J5QRS8"/>
<reference evidence="7" key="1">
    <citation type="submission" date="2016-10" db="EMBL/GenBank/DDBJ databases">
        <title>Sequence of Gallionella enrichment culture.</title>
        <authorList>
            <person name="Poehlein A."/>
            <person name="Muehling M."/>
            <person name="Daniel R."/>
        </authorList>
    </citation>
    <scope>NUCLEOTIDE SEQUENCE</scope>
</reference>
<evidence type="ECO:0000256" key="4">
    <source>
        <dbReference type="ARBA" id="ARBA00022729"/>
    </source>
</evidence>
<accession>A0A1J5QRS8</accession>
<keyword evidence="2" id="KW-1134">Transmembrane beta strand</keyword>
<proteinExistence type="predicted"/>
<dbReference type="SUPFAM" id="SSF56935">
    <property type="entry name" value="Porins"/>
    <property type="match status" value="1"/>
</dbReference>
<dbReference type="Pfam" id="PF03349">
    <property type="entry name" value="Toluene_X"/>
    <property type="match status" value="1"/>
</dbReference>
<evidence type="ECO:0000256" key="6">
    <source>
        <dbReference type="ARBA" id="ARBA00023237"/>
    </source>
</evidence>
<evidence type="ECO:0000256" key="3">
    <source>
        <dbReference type="ARBA" id="ARBA00022692"/>
    </source>
</evidence>
<dbReference type="EMBL" id="MLJW01000501">
    <property type="protein sequence ID" value="OIQ86074.1"/>
    <property type="molecule type" value="Genomic_DNA"/>
</dbReference>
<evidence type="ECO:0000313" key="7">
    <source>
        <dbReference type="EMBL" id="OIQ86074.1"/>
    </source>
</evidence>
<protein>
    <submittedName>
        <fullName evidence="7">Outer membrane protein transport protein (OMPP1/FadL/TodX)</fullName>
    </submittedName>
</protein>
<keyword evidence="3" id="KW-0812">Transmembrane</keyword>
<organism evidence="7">
    <name type="scientific">mine drainage metagenome</name>
    <dbReference type="NCBI Taxonomy" id="410659"/>
    <lineage>
        <taxon>unclassified sequences</taxon>
        <taxon>metagenomes</taxon>
        <taxon>ecological metagenomes</taxon>
    </lineage>
</organism>
<evidence type="ECO:0000256" key="1">
    <source>
        <dbReference type="ARBA" id="ARBA00004571"/>
    </source>
</evidence>
<evidence type="ECO:0000256" key="2">
    <source>
        <dbReference type="ARBA" id="ARBA00022452"/>
    </source>
</evidence>
<dbReference type="InterPro" id="IPR005017">
    <property type="entry name" value="OMPP1/FadL/TodX"/>
</dbReference>